<dbReference type="PANTHER" id="PTHR15549">
    <property type="entry name" value="PAIRED IMMUNOGLOBULIN-LIKE TYPE 2 RECEPTOR"/>
    <property type="match status" value="1"/>
</dbReference>
<keyword evidence="2 7" id="KW-0812">Transmembrane</keyword>
<feature type="region of interest" description="Disordered" evidence="6">
    <location>
        <begin position="152"/>
        <end position="178"/>
    </location>
</feature>
<dbReference type="Pfam" id="PF10342">
    <property type="entry name" value="Kre9_KNH"/>
    <property type="match status" value="1"/>
</dbReference>
<evidence type="ECO:0000256" key="4">
    <source>
        <dbReference type="ARBA" id="ARBA00022989"/>
    </source>
</evidence>
<feature type="chain" id="PRO_5027846606" description="Yeast cell wall synthesis Kre9/Knh1-like N-terminal domain-containing protein" evidence="8">
    <location>
        <begin position="25"/>
        <end position="287"/>
    </location>
</feature>
<dbReference type="EMBL" id="DF933830">
    <property type="protein sequence ID" value="GAM39745.1"/>
    <property type="molecule type" value="Genomic_DNA"/>
</dbReference>
<keyword evidence="4 7" id="KW-1133">Transmembrane helix</keyword>
<dbReference type="InterPro" id="IPR018466">
    <property type="entry name" value="Kre9/Knh1-like_N"/>
</dbReference>
<dbReference type="GO" id="GO:0016020">
    <property type="term" value="C:membrane"/>
    <property type="evidence" value="ECO:0007669"/>
    <property type="project" value="UniProtKB-SubCell"/>
</dbReference>
<feature type="transmembrane region" description="Helical" evidence="7">
    <location>
        <begin position="190"/>
        <end position="211"/>
    </location>
</feature>
<protein>
    <recommendedName>
        <fullName evidence="9">Yeast cell wall synthesis Kre9/Knh1-like N-terminal domain-containing protein</fullName>
    </recommendedName>
</protein>
<evidence type="ECO:0000256" key="6">
    <source>
        <dbReference type="SAM" id="MobiDB-lite"/>
    </source>
</evidence>
<name>A0A6V8HHR1_TALPI</name>
<dbReference type="InterPro" id="IPR051694">
    <property type="entry name" value="Immunoregulatory_rcpt-like"/>
</dbReference>
<evidence type="ECO:0000259" key="9">
    <source>
        <dbReference type="Pfam" id="PF10342"/>
    </source>
</evidence>
<feature type="compositionally biased region" description="Low complexity" evidence="6">
    <location>
        <begin position="225"/>
        <end position="248"/>
    </location>
</feature>
<dbReference type="GO" id="GO:0071944">
    <property type="term" value="C:cell periphery"/>
    <property type="evidence" value="ECO:0007669"/>
    <property type="project" value="UniProtKB-ARBA"/>
</dbReference>
<evidence type="ECO:0000313" key="10">
    <source>
        <dbReference type="EMBL" id="GAM39745.1"/>
    </source>
</evidence>
<gene>
    <name evidence="10" type="ORF">TCE0_034f11543</name>
</gene>
<comment type="subcellular location">
    <subcellularLocation>
        <location evidence="1">Membrane</location>
        <topology evidence="1">Single-pass membrane protein</topology>
    </subcellularLocation>
</comment>
<proteinExistence type="predicted"/>
<organism evidence="10 11">
    <name type="scientific">Talaromyces pinophilus</name>
    <name type="common">Penicillium pinophilum</name>
    <dbReference type="NCBI Taxonomy" id="128442"/>
    <lineage>
        <taxon>Eukaryota</taxon>
        <taxon>Fungi</taxon>
        <taxon>Dikarya</taxon>
        <taxon>Ascomycota</taxon>
        <taxon>Pezizomycotina</taxon>
        <taxon>Eurotiomycetes</taxon>
        <taxon>Eurotiomycetidae</taxon>
        <taxon>Eurotiales</taxon>
        <taxon>Trichocomaceae</taxon>
        <taxon>Talaromyces</taxon>
        <taxon>Talaromyces sect. Talaromyces</taxon>
    </lineage>
</organism>
<dbReference type="Proteomes" id="UP000053095">
    <property type="component" value="Unassembled WGS sequence"/>
</dbReference>
<evidence type="ECO:0000256" key="5">
    <source>
        <dbReference type="ARBA" id="ARBA00023136"/>
    </source>
</evidence>
<keyword evidence="11" id="KW-1185">Reference proteome</keyword>
<keyword evidence="5 7" id="KW-0472">Membrane</keyword>
<feature type="domain" description="Yeast cell wall synthesis Kre9/Knh1-like N-terminal" evidence="9">
    <location>
        <begin position="44"/>
        <end position="129"/>
    </location>
</feature>
<feature type="region of interest" description="Disordered" evidence="6">
    <location>
        <begin position="218"/>
        <end position="252"/>
    </location>
</feature>
<evidence type="ECO:0000256" key="3">
    <source>
        <dbReference type="ARBA" id="ARBA00022729"/>
    </source>
</evidence>
<evidence type="ECO:0000256" key="7">
    <source>
        <dbReference type="SAM" id="Phobius"/>
    </source>
</evidence>
<evidence type="ECO:0000256" key="8">
    <source>
        <dbReference type="SAM" id="SignalP"/>
    </source>
</evidence>
<keyword evidence="3 8" id="KW-0732">Signal</keyword>
<dbReference type="AlphaFoldDB" id="A0A6V8HHR1"/>
<feature type="signal peptide" evidence="8">
    <location>
        <begin position="1"/>
        <end position="24"/>
    </location>
</feature>
<evidence type="ECO:0000256" key="2">
    <source>
        <dbReference type="ARBA" id="ARBA00022692"/>
    </source>
</evidence>
<accession>A0A6V8HHR1</accession>
<dbReference type="PANTHER" id="PTHR15549:SF6">
    <property type="entry name" value="MID2 DOMAIN-CONTAINING PROTEIN"/>
    <property type="match status" value="1"/>
</dbReference>
<feature type="region of interest" description="Disordered" evidence="6">
    <location>
        <begin position="265"/>
        <end position="287"/>
    </location>
</feature>
<evidence type="ECO:0000313" key="11">
    <source>
        <dbReference type="Proteomes" id="UP000053095"/>
    </source>
</evidence>
<reference evidence="11" key="1">
    <citation type="journal article" date="2015" name="Genome Announc.">
        <title>Draft genome sequence of Talaromyces cellulolyticus strain Y-94, a source of lignocellulosic biomass-degrading enzymes.</title>
        <authorList>
            <person name="Fujii T."/>
            <person name="Koike H."/>
            <person name="Sawayama S."/>
            <person name="Yano S."/>
            <person name="Inoue H."/>
        </authorList>
    </citation>
    <scope>NUCLEOTIDE SEQUENCE [LARGE SCALE GENOMIC DNA]</scope>
    <source>
        <strain evidence="11">Y-94</strain>
    </source>
</reference>
<comment type="caution">
    <text evidence="10">The sequence shown here is derived from an EMBL/GenBank/DDBJ whole genome shotgun (WGS) entry which is preliminary data.</text>
</comment>
<evidence type="ECO:0000256" key="1">
    <source>
        <dbReference type="ARBA" id="ARBA00004167"/>
    </source>
</evidence>
<sequence>MADLSFRRALWLLVWSLLWSLSLQDSTYSFTNPPPDSSKITNPSYTVGSDIDIEWVGANDFVTVRLVHVLPNDNYDEYTPVFRNVTNLGGHYTWEIGLGGMNLSSSHEFFFNIFVEGETSPRAITHNFNLTQAVTSTTAPGQTTIFVTSTSTASSTVSTTSSPTHPATSAASATNTVVPSNSGLSTGAKAGIGVGVAVGVIALLAAAAFWWRSQRGKGGAGGAAGAESGQATGPPYQPVNQQPPYEYYKAPGASDALSEVPANVAASELSGSGPAALEMADTSRPYH</sequence>